<keyword evidence="6 9" id="KW-0648">Protein biosynthesis</keyword>
<feature type="compositionally biased region" description="Low complexity" evidence="11">
    <location>
        <begin position="394"/>
        <end position="404"/>
    </location>
</feature>
<dbReference type="GO" id="GO:0005829">
    <property type="term" value="C:cytosol"/>
    <property type="evidence" value="ECO:0007669"/>
    <property type="project" value="TreeGrafter"/>
</dbReference>
<feature type="short sequence motif" description="'KMSKS' region" evidence="9">
    <location>
        <begin position="694"/>
        <end position="698"/>
    </location>
</feature>
<evidence type="ECO:0000259" key="15">
    <source>
        <dbReference type="Pfam" id="PF13603"/>
    </source>
</evidence>
<dbReference type="InterPro" id="IPR009008">
    <property type="entry name" value="Val/Leu/Ile-tRNA-synth_edit"/>
</dbReference>
<dbReference type="Gene3D" id="1.10.730.10">
    <property type="entry name" value="Isoleucyl-tRNA Synthetase, Domain 1"/>
    <property type="match status" value="1"/>
</dbReference>
<dbReference type="InterPro" id="IPR013155">
    <property type="entry name" value="M/V/L/I-tRNA-synth_anticd-bd"/>
</dbReference>
<feature type="domain" description="Methionyl/Valyl/Leucyl/Isoleucyl-tRNA synthetase anticodon-binding" evidence="13">
    <location>
        <begin position="783"/>
        <end position="918"/>
    </location>
</feature>
<dbReference type="EMBL" id="AP014569">
    <property type="protein sequence ID" value="BAO84526.1"/>
    <property type="molecule type" value="Genomic_DNA"/>
</dbReference>
<dbReference type="EC" id="6.1.1.4" evidence="9"/>
<dbReference type="Gene3D" id="3.10.20.590">
    <property type="match status" value="1"/>
</dbReference>
<gene>
    <name evidence="9 16" type="primary">leuS</name>
    <name evidence="16" type="ORF">SMCB_2298</name>
</gene>
<dbReference type="GO" id="GO:0002161">
    <property type="term" value="F:aminoacyl-tRNA deacylase activity"/>
    <property type="evidence" value="ECO:0007669"/>
    <property type="project" value="InterPro"/>
</dbReference>
<evidence type="ECO:0000256" key="9">
    <source>
        <dbReference type="HAMAP-Rule" id="MF_00049"/>
    </source>
</evidence>
<organism evidence="16 17">
    <name type="scientific">Serpentinimonas maccroryi</name>
    <dbReference type="NCBI Taxonomy" id="1458426"/>
    <lineage>
        <taxon>Bacteria</taxon>
        <taxon>Pseudomonadati</taxon>
        <taxon>Pseudomonadota</taxon>
        <taxon>Betaproteobacteria</taxon>
        <taxon>Burkholderiales</taxon>
        <taxon>Comamonadaceae</taxon>
        <taxon>Serpentinimonas</taxon>
    </lineage>
</organism>
<evidence type="ECO:0000256" key="8">
    <source>
        <dbReference type="ARBA" id="ARBA00047469"/>
    </source>
</evidence>
<evidence type="ECO:0000256" key="2">
    <source>
        <dbReference type="ARBA" id="ARBA00022490"/>
    </source>
</evidence>
<evidence type="ECO:0000256" key="1">
    <source>
        <dbReference type="ARBA" id="ARBA00005594"/>
    </source>
</evidence>
<evidence type="ECO:0000256" key="3">
    <source>
        <dbReference type="ARBA" id="ARBA00022598"/>
    </source>
</evidence>
<evidence type="ECO:0000256" key="10">
    <source>
        <dbReference type="RuleBase" id="RU363035"/>
    </source>
</evidence>
<evidence type="ECO:0000313" key="16">
    <source>
        <dbReference type="EMBL" id="BAO84526.1"/>
    </source>
</evidence>
<dbReference type="PANTHER" id="PTHR43740">
    <property type="entry name" value="LEUCYL-TRNA SYNTHETASE"/>
    <property type="match status" value="1"/>
</dbReference>
<dbReference type="HAMAP" id="MF_00049_B">
    <property type="entry name" value="Leu_tRNA_synth_B"/>
    <property type="match status" value="1"/>
</dbReference>
<name>A0A060NPM1_9BURK</name>
<evidence type="ECO:0000313" key="17">
    <source>
        <dbReference type="Proteomes" id="UP000066014"/>
    </source>
</evidence>
<comment type="catalytic activity">
    <reaction evidence="8 9">
        <text>tRNA(Leu) + L-leucine + ATP = L-leucyl-tRNA(Leu) + AMP + diphosphate</text>
        <dbReference type="Rhea" id="RHEA:11688"/>
        <dbReference type="Rhea" id="RHEA-COMP:9613"/>
        <dbReference type="Rhea" id="RHEA-COMP:9622"/>
        <dbReference type="ChEBI" id="CHEBI:30616"/>
        <dbReference type="ChEBI" id="CHEBI:33019"/>
        <dbReference type="ChEBI" id="CHEBI:57427"/>
        <dbReference type="ChEBI" id="CHEBI:78442"/>
        <dbReference type="ChEBI" id="CHEBI:78494"/>
        <dbReference type="ChEBI" id="CHEBI:456215"/>
        <dbReference type="EC" id="6.1.1.4"/>
    </reaction>
</comment>
<dbReference type="SUPFAM" id="SSF52374">
    <property type="entry name" value="Nucleotidylyl transferase"/>
    <property type="match status" value="1"/>
</dbReference>
<feature type="short sequence motif" description="'HIGH' region" evidence="9">
    <location>
        <begin position="48"/>
        <end position="58"/>
    </location>
</feature>
<dbReference type="OrthoDB" id="9810365at2"/>
<proteinExistence type="inferred from homology"/>
<evidence type="ECO:0000256" key="4">
    <source>
        <dbReference type="ARBA" id="ARBA00022741"/>
    </source>
</evidence>
<keyword evidence="7 9" id="KW-0030">Aminoacyl-tRNA synthetase</keyword>
<dbReference type="KEGG" id="cbab:SMCB_2298"/>
<feature type="compositionally biased region" description="Polar residues" evidence="11">
    <location>
        <begin position="405"/>
        <end position="417"/>
    </location>
</feature>
<dbReference type="Pfam" id="PF08264">
    <property type="entry name" value="Anticodon_1"/>
    <property type="match status" value="1"/>
</dbReference>
<feature type="domain" description="Methionyl/Leucyl tRNA synthetase" evidence="14">
    <location>
        <begin position="44"/>
        <end position="177"/>
    </location>
</feature>
<evidence type="ECO:0000256" key="5">
    <source>
        <dbReference type="ARBA" id="ARBA00022840"/>
    </source>
</evidence>
<dbReference type="Pfam" id="PF00133">
    <property type="entry name" value="tRNA-synt_1"/>
    <property type="match status" value="1"/>
</dbReference>
<evidence type="ECO:0000256" key="6">
    <source>
        <dbReference type="ARBA" id="ARBA00022917"/>
    </source>
</evidence>
<dbReference type="CDD" id="cd07958">
    <property type="entry name" value="Anticodon_Ia_Leu_BEm"/>
    <property type="match status" value="1"/>
</dbReference>
<dbReference type="SUPFAM" id="SSF50677">
    <property type="entry name" value="ValRS/IleRS/LeuRS editing domain"/>
    <property type="match status" value="1"/>
</dbReference>
<dbReference type="InterPro" id="IPR009080">
    <property type="entry name" value="tRNAsynth_Ia_anticodon-bd"/>
</dbReference>
<evidence type="ECO:0000259" key="12">
    <source>
        <dbReference type="Pfam" id="PF00133"/>
    </source>
</evidence>
<dbReference type="FunFam" id="1.10.730.10:FF:000002">
    <property type="entry name" value="Leucine--tRNA ligase"/>
    <property type="match status" value="1"/>
</dbReference>
<dbReference type="FunFam" id="3.40.50.620:FF:000056">
    <property type="entry name" value="Leucine--tRNA ligase"/>
    <property type="match status" value="1"/>
</dbReference>
<dbReference type="PROSITE" id="PS00178">
    <property type="entry name" value="AA_TRNA_LIGASE_I"/>
    <property type="match status" value="1"/>
</dbReference>
<feature type="region of interest" description="Disordered" evidence="11">
    <location>
        <begin position="394"/>
        <end position="421"/>
    </location>
</feature>
<dbReference type="Gene3D" id="3.40.50.620">
    <property type="entry name" value="HUPs"/>
    <property type="match status" value="2"/>
</dbReference>
<dbReference type="Gene3D" id="2.20.28.290">
    <property type="match status" value="1"/>
</dbReference>
<keyword evidence="5 9" id="KW-0067">ATP-binding</keyword>
<protein>
    <recommendedName>
        <fullName evidence="9">Leucine--tRNA ligase</fullName>
        <ecNumber evidence="9">6.1.1.4</ecNumber>
    </recommendedName>
    <alternativeName>
        <fullName evidence="9">Leucyl-tRNA synthetase</fullName>
        <shortName evidence="9">LeuRS</shortName>
    </alternativeName>
</protein>
<comment type="subcellular location">
    <subcellularLocation>
        <location evidence="9">Cytoplasm</location>
    </subcellularLocation>
</comment>
<feature type="domain" description="Leucyl-tRNA synthetase editing" evidence="15">
    <location>
        <begin position="233"/>
        <end position="384"/>
    </location>
</feature>
<keyword evidence="17" id="KW-1185">Reference proteome</keyword>
<dbReference type="STRING" id="1458426.SMCB_2298"/>
<dbReference type="InterPro" id="IPR014729">
    <property type="entry name" value="Rossmann-like_a/b/a_fold"/>
</dbReference>
<evidence type="ECO:0000256" key="11">
    <source>
        <dbReference type="SAM" id="MobiDB-lite"/>
    </source>
</evidence>
<feature type="domain" description="Aminoacyl-tRNA synthetase class Ia" evidence="12">
    <location>
        <begin position="694"/>
        <end position="727"/>
    </location>
</feature>
<dbReference type="Gene3D" id="3.90.740.10">
    <property type="entry name" value="Valyl/Leucyl/Isoleucyl-tRNA synthetase, editing domain"/>
    <property type="match status" value="1"/>
</dbReference>
<evidence type="ECO:0000259" key="14">
    <source>
        <dbReference type="Pfam" id="PF09334"/>
    </source>
</evidence>
<dbReference type="GO" id="GO:0006429">
    <property type="term" value="P:leucyl-tRNA aminoacylation"/>
    <property type="evidence" value="ECO:0007669"/>
    <property type="project" value="UniProtKB-UniRule"/>
</dbReference>
<sequence>MQEKYQPLDVERAAQAHWQARDAYRVHAHALNAQGAPKPKYYACSMLPYPSGKLHMGHVRNYTINDMLARQLRMQGYNVLMPMGWDAFGLPAENAAIKNQVAPARWTYDNIAYMKRQMQALGLAIDWSREVATCSPDYYKWNQWLFLQMLERGIAYRKTQVVNWDPVDQTVLANEQVIDGRGWRTGAPVERREIPGYYLNITAYADELLQQVQLGHPQATLEGWPDKVRLMQENWIGKSEGLRFAFTHSICGHDGNPILDGRLYVFTTRADTLMGVTFCAVAPEHPLARQAAEGNPALAAFIEECLTGSHTEAELATQEKRGMATGLHVQHPLTGEQLPLWVGNYVLMSYGDGAVMGVPAHDERDFAFALKYGLPIRQVVGVQGGAVGVGVAPSAPGCPPGSSVTRSDSSPGGQPSADSLVGTKIFDPTRWQDWYADKHGLVCIQSGVLDGLGYQAAVDKVAQLLAERGLGAKKTTWRLRDWGISRQRYWGTPIPIIHCPEHGAVPVPERDLPVLLPEDCVPDGSGNPLLKHADFHAGVTCPVCGKPARRETDTMDTFVDSSWYFMRYCDPGNEQAMVGAGTQYWMPMDQYIGGVEHAILHLLYARFWTKVMRDLGLVQIDEPFKRLLTQGMVLNHIYSRRNQRGGKDYFWPHDVEHVLDASGKIVGARLLNAADSADGRLPPGTAIDYEGVGTMSKSKNNGVDPQDLIEKYGADTARLYTMFTAPPEATLEWNDAAVEGSHRFLKRVWALGQQLGQADWAGAAASAGGAQQLSDIAFGPAAKALRREVHSLLKQIDYDYQRLQYNTVVSGCMKLGNALEAALADQRRASAASTAPDPSLGLALAEGMGILLRCLYPATPHLAHALWQQLGYAAQLGDLLDAPWPQVEPKALEQDEIELVLQVNGKLRGALRVSAQAERAAIEAAAVAHEAVQKLSQGAAPKKVVWVPGRLVNVVL</sequence>
<comment type="similarity">
    <text evidence="1 9 10">Belongs to the class-I aminoacyl-tRNA synthetase family.</text>
</comment>
<evidence type="ECO:0000259" key="13">
    <source>
        <dbReference type="Pfam" id="PF08264"/>
    </source>
</evidence>
<dbReference type="RefSeq" id="WP_045537128.1">
    <property type="nucleotide sequence ID" value="NZ_AP014569.1"/>
</dbReference>
<dbReference type="Proteomes" id="UP000066014">
    <property type="component" value="Chromosome"/>
</dbReference>
<keyword evidence="3 9" id="KW-0436">Ligase</keyword>
<dbReference type="InterPro" id="IPR015413">
    <property type="entry name" value="Methionyl/Leucyl_tRNA_Synth"/>
</dbReference>
<dbReference type="PRINTS" id="PR00985">
    <property type="entry name" value="TRNASYNTHLEU"/>
</dbReference>
<dbReference type="CDD" id="cd00812">
    <property type="entry name" value="LeuRS_core"/>
    <property type="match status" value="1"/>
</dbReference>
<dbReference type="InterPro" id="IPR002300">
    <property type="entry name" value="aa-tRNA-synth_Ia"/>
</dbReference>
<accession>A0A060NPM1</accession>
<dbReference type="GO" id="GO:0004823">
    <property type="term" value="F:leucine-tRNA ligase activity"/>
    <property type="evidence" value="ECO:0007669"/>
    <property type="project" value="UniProtKB-UniRule"/>
</dbReference>
<dbReference type="Pfam" id="PF13603">
    <property type="entry name" value="tRNA-synt_1_2"/>
    <property type="match status" value="1"/>
</dbReference>
<dbReference type="GO" id="GO:0005524">
    <property type="term" value="F:ATP binding"/>
    <property type="evidence" value="ECO:0007669"/>
    <property type="project" value="UniProtKB-UniRule"/>
</dbReference>
<dbReference type="HOGENOM" id="CLU_004427_0_0_4"/>
<dbReference type="Pfam" id="PF09334">
    <property type="entry name" value="tRNA-synt_1g"/>
    <property type="match status" value="1"/>
</dbReference>
<feature type="binding site" evidence="9">
    <location>
        <position position="697"/>
    </location>
    <ligand>
        <name>ATP</name>
        <dbReference type="ChEBI" id="CHEBI:30616"/>
    </ligand>
</feature>
<keyword evidence="4 9" id="KW-0547">Nucleotide-binding</keyword>
<reference evidence="16 17" key="1">
    <citation type="journal article" date="2014" name="Nat. Commun.">
        <title>Physiological and genomic features of highly alkaliphilic hydrogen-utilizing Betaproteobacteria from a continental serpentinizing site.</title>
        <authorList>
            <person name="Suzuki S."/>
            <person name="Kuenen J.G."/>
            <person name="Schipper K."/>
            <person name="van der Velde S."/>
            <person name="Ishii S."/>
            <person name="Wu A."/>
            <person name="Sorokin D.Y."/>
            <person name="Tenney A."/>
            <person name="Meng X.Y."/>
            <person name="Morrill P.L."/>
            <person name="Kamagata Y."/>
            <person name="Muyzer G."/>
            <person name="Nealson K.H."/>
        </authorList>
    </citation>
    <scope>NUCLEOTIDE SEQUENCE [LARGE SCALE GENOMIC DNA]</scope>
    <source>
        <strain evidence="16 17">B1</strain>
    </source>
</reference>
<keyword evidence="2 9" id="KW-0963">Cytoplasm</keyword>
<dbReference type="InterPro" id="IPR002302">
    <property type="entry name" value="Leu-tRNA-ligase"/>
</dbReference>
<dbReference type="InterPro" id="IPR001412">
    <property type="entry name" value="aa-tRNA-synth_I_CS"/>
</dbReference>
<dbReference type="SUPFAM" id="SSF47323">
    <property type="entry name" value="Anticodon-binding domain of a subclass of class I aminoacyl-tRNA synthetases"/>
    <property type="match status" value="1"/>
</dbReference>
<dbReference type="FunFam" id="3.40.50.620:FF:000003">
    <property type="entry name" value="Leucine--tRNA ligase"/>
    <property type="match status" value="1"/>
</dbReference>
<dbReference type="InterPro" id="IPR025709">
    <property type="entry name" value="Leu_tRNA-synth_edit"/>
</dbReference>
<dbReference type="AlphaFoldDB" id="A0A060NPM1"/>
<dbReference type="PANTHER" id="PTHR43740:SF2">
    <property type="entry name" value="LEUCINE--TRNA LIGASE, MITOCHONDRIAL"/>
    <property type="match status" value="1"/>
</dbReference>
<evidence type="ECO:0000256" key="7">
    <source>
        <dbReference type="ARBA" id="ARBA00023146"/>
    </source>
</evidence>